<dbReference type="InterPro" id="IPR005674">
    <property type="entry name" value="CocE/Ser_esterase"/>
</dbReference>
<keyword evidence="1" id="KW-0378">Hydrolase</keyword>
<dbReference type="InterPro" id="IPR029058">
    <property type="entry name" value="AB_hydrolase_fold"/>
</dbReference>
<reference evidence="4" key="1">
    <citation type="submission" date="2016-10" db="EMBL/GenBank/DDBJ databases">
        <authorList>
            <person name="Varghese N."/>
        </authorList>
    </citation>
    <scope>NUCLEOTIDE SEQUENCE [LARGE SCALE GENOMIC DNA]</scope>
    <source>
        <strain evidence="4">DSM 44719</strain>
    </source>
</reference>
<dbReference type="EMBL" id="FNTL01000004">
    <property type="protein sequence ID" value="SED90780.1"/>
    <property type="molecule type" value="Genomic_DNA"/>
</dbReference>
<dbReference type="PANTHER" id="PTHR43056:SF10">
    <property type="entry name" value="COCE_NOND FAMILY, PUTATIVE (AFU_ORTHOLOGUE AFUA_7G00600)-RELATED"/>
    <property type="match status" value="1"/>
</dbReference>
<dbReference type="Gene3D" id="2.60.120.260">
    <property type="entry name" value="Galactose-binding domain-like"/>
    <property type="match status" value="1"/>
</dbReference>
<dbReference type="InterPro" id="IPR000383">
    <property type="entry name" value="Xaa-Pro-like_dom"/>
</dbReference>
<dbReference type="InterPro" id="IPR013736">
    <property type="entry name" value="Xaa-Pro_dipept_C"/>
</dbReference>
<proteinExistence type="predicted"/>
<dbReference type="InterPro" id="IPR008979">
    <property type="entry name" value="Galactose-bd-like_sf"/>
</dbReference>
<accession>A0A1H5EIB9</accession>
<dbReference type="RefSeq" id="WP_073360901.1">
    <property type="nucleotide sequence ID" value="NZ_FNTL01000004.1"/>
</dbReference>
<dbReference type="Gene3D" id="3.40.50.1820">
    <property type="entry name" value="alpha/beta hydrolase"/>
    <property type="match status" value="1"/>
</dbReference>
<dbReference type="SUPFAM" id="SSF53474">
    <property type="entry name" value="alpha/beta-Hydrolases"/>
    <property type="match status" value="1"/>
</dbReference>
<dbReference type="SMART" id="SM00939">
    <property type="entry name" value="PepX_C"/>
    <property type="match status" value="1"/>
</dbReference>
<dbReference type="Pfam" id="PF08530">
    <property type="entry name" value="PepX_C"/>
    <property type="match status" value="1"/>
</dbReference>
<evidence type="ECO:0000256" key="1">
    <source>
        <dbReference type="ARBA" id="ARBA00022801"/>
    </source>
</evidence>
<dbReference type="NCBIfam" id="TIGR00976">
    <property type="entry name" value="CocE_NonD"/>
    <property type="match status" value="1"/>
</dbReference>
<dbReference type="GO" id="GO:0008239">
    <property type="term" value="F:dipeptidyl-peptidase activity"/>
    <property type="evidence" value="ECO:0007669"/>
    <property type="project" value="InterPro"/>
</dbReference>
<dbReference type="SUPFAM" id="SSF49785">
    <property type="entry name" value="Galactose-binding domain-like"/>
    <property type="match status" value="1"/>
</dbReference>
<dbReference type="AlphaFoldDB" id="A0A1H5EIB9"/>
<dbReference type="Pfam" id="PF02129">
    <property type="entry name" value="Peptidase_S15"/>
    <property type="match status" value="1"/>
</dbReference>
<name>A0A1H5EIB9_RHOJO</name>
<evidence type="ECO:0000313" key="3">
    <source>
        <dbReference type="EMBL" id="SED90780.1"/>
    </source>
</evidence>
<evidence type="ECO:0000259" key="2">
    <source>
        <dbReference type="SMART" id="SM00939"/>
    </source>
</evidence>
<evidence type="ECO:0000313" key="4">
    <source>
        <dbReference type="Proteomes" id="UP000183407"/>
    </source>
</evidence>
<feature type="domain" description="Xaa-Pro dipeptidyl-peptidase C-terminal" evidence="2">
    <location>
        <begin position="283"/>
        <end position="505"/>
    </location>
</feature>
<dbReference type="OrthoDB" id="5240615at2"/>
<gene>
    <name evidence="3" type="ORF">SAMN04490220_5995</name>
</gene>
<dbReference type="InterPro" id="IPR050585">
    <property type="entry name" value="Xaa-Pro_dipeptidyl-ppase/CocE"/>
</dbReference>
<dbReference type="Proteomes" id="UP000183407">
    <property type="component" value="Unassembled WGS sequence"/>
</dbReference>
<organism evidence="3 4">
    <name type="scientific">Rhodococcus jostii</name>
    <dbReference type="NCBI Taxonomy" id="132919"/>
    <lineage>
        <taxon>Bacteria</taxon>
        <taxon>Bacillati</taxon>
        <taxon>Actinomycetota</taxon>
        <taxon>Actinomycetes</taxon>
        <taxon>Mycobacteriales</taxon>
        <taxon>Nocardiaceae</taxon>
        <taxon>Rhodococcus</taxon>
    </lineage>
</organism>
<protein>
    <recommendedName>
        <fullName evidence="2">Xaa-Pro dipeptidyl-peptidase C-terminal domain-containing protein</fullName>
    </recommendedName>
</protein>
<dbReference type="PANTHER" id="PTHR43056">
    <property type="entry name" value="PEPTIDASE S9 PROLYL OLIGOPEPTIDASE"/>
    <property type="match status" value="1"/>
</dbReference>
<sequence length="643" mass="72158">MFEFTAIDSSLAMSDGVPLAFTLYLPVTDEPVPVLLEALPYRKDDLLERVHYQRFCAEFGFAVCRVDVRGTGSSGGLATDEYPLSELDDMASLIEWLAGQEWSNGSVGMFGWSYSGFNSLQVAAARPAALKAIVPIYSSDDRFNDDVHYMGGAMRALDLVDYPSFMIAMNAMPPVPSLWDGDWREEWRHRIESNEPWVFTWRSEQRRQPYWQDGSVRPDYARVTCPTMIVAGWADGYRNNTFRTVEALENAGTPWKLLIGPWSHMGAELSLPGPWIDLTAEMARWFDRWLRDEQNGIDAEPQVTIFHRRSTAPEPDLREVNGTWRDHIGPPLADTKTLEFDLGTGCVTHAVIGDVGTAAWNSCAGSLPWGQPTDQRYDNAASMTWDWPADDLHLYGHPRLQLRVRADQPVAFVSAKLCDVAPDGTSSLITRGLLNLTHRGGYDSDPVALEPGEWVDVEIELEATAWSLDDGRQLRLAVTGNDWPNVTAPPRPVTLEIDRDASNLLLSVMESIDDLPESNLPHVHPESLQTGDGVTWRVERDVLARTTTCRTAHGSRWTSTKGFACSEEYSGEVTLDLRTFDQRIEAFARFEVDYPEDRTATQSTMTVSTSPTHFDLDVSVEAFDDGEPFAQKHWHHTVRRDLA</sequence>
<dbReference type="Gene3D" id="1.10.3020.10">
    <property type="entry name" value="alpha-amino acid ester hydrolase ( Helical cap domain)"/>
    <property type="match status" value="1"/>
</dbReference>